<dbReference type="PANTHER" id="PTHR32468">
    <property type="entry name" value="CATION/H + ANTIPORTER"/>
    <property type="match status" value="1"/>
</dbReference>
<dbReference type="CDD" id="cd00293">
    <property type="entry name" value="USP-like"/>
    <property type="match status" value="1"/>
</dbReference>
<keyword evidence="12" id="KW-1185">Reference proteome</keyword>
<dbReference type="Proteomes" id="UP001244552">
    <property type="component" value="Unassembled WGS sequence"/>
</dbReference>
<reference evidence="11 12" key="1">
    <citation type="submission" date="2023-07" db="EMBL/GenBank/DDBJ databases">
        <title>Genomic Encyclopedia of Type Strains, Phase IV (KMG-IV): sequencing the most valuable type-strain genomes for metagenomic binning, comparative biology and taxonomic classification.</title>
        <authorList>
            <person name="Goeker M."/>
        </authorList>
    </citation>
    <scope>NUCLEOTIDE SEQUENCE [LARGE SCALE GENOMIC DNA]</scope>
    <source>
        <strain evidence="11 12">DSM 19922</strain>
    </source>
</reference>
<gene>
    <name evidence="11" type="ORF">QO018_002441</name>
</gene>
<dbReference type="InterPro" id="IPR050794">
    <property type="entry name" value="CPA2_transporter"/>
</dbReference>
<organism evidence="11 12">
    <name type="scientific">Azospirillum picis</name>
    <dbReference type="NCBI Taxonomy" id="488438"/>
    <lineage>
        <taxon>Bacteria</taxon>
        <taxon>Pseudomonadati</taxon>
        <taxon>Pseudomonadota</taxon>
        <taxon>Alphaproteobacteria</taxon>
        <taxon>Rhodospirillales</taxon>
        <taxon>Azospirillaceae</taxon>
        <taxon>Azospirillum</taxon>
    </lineage>
</organism>
<keyword evidence="3 7" id="KW-0812">Transmembrane</keyword>
<dbReference type="Pfam" id="PF00582">
    <property type="entry name" value="Usp"/>
    <property type="match status" value="2"/>
</dbReference>
<evidence type="ECO:0000256" key="2">
    <source>
        <dbReference type="ARBA" id="ARBA00022448"/>
    </source>
</evidence>
<feature type="transmembrane region" description="Helical" evidence="7">
    <location>
        <begin position="32"/>
        <end position="49"/>
    </location>
</feature>
<feature type="transmembrane region" description="Helical" evidence="7">
    <location>
        <begin position="347"/>
        <end position="368"/>
    </location>
</feature>
<dbReference type="InterPro" id="IPR038770">
    <property type="entry name" value="Na+/solute_symporter_sf"/>
</dbReference>
<comment type="caution">
    <text evidence="11">The sequence shown here is derived from an EMBL/GenBank/DDBJ whole genome shotgun (WGS) entry which is preliminary data.</text>
</comment>
<feature type="transmembrane region" description="Helical" evidence="7">
    <location>
        <begin position="264"/>
        <end position="284"/>
    </location>
</feature>
<feature type="signal peptide" evidence="8">
    <location>
        <begin position="1"/>
        <end position="20"/>
    </location>
</feature>
<feature type="domain" description="UspA" evidence="9">
    <location>
        <begin position="621"/>
        <end position="749"/>
    </location>
</feature>
<evidence type="ECO:0000259" key="10">
    <source>
        <dbReference type="Pfam" id="PF00999"/>
    </source>
</evidence>
<comment type="subcellular location">
    <subcellularLocation>
        <location evidence="1">Membrane</location>
        <topology evidence="1">Multi-pass membrane protein</topology>
    </subcellularLocation>
</comment>
<feature type="transmembrane region" description="Helical" evidence="7">
    <location>
        <begin position="128"/>
        <end position="151"/>
    </location>
</feature>
<proteinExistence type="predicted"/>
<feature type="transmembrane region" description="Helical" evidence="7">
    <location>
        <begin position="163"/>
        <end position="185"/>
    </location>
</feature>
<feature type="transmembrane region" description="Helical" evidence="7">
    <location>
        <begin position="317"/>
        <end position="335"/>
    </location>
</feature>
<evidence type="ECO:0000256" key="4">
    <source>
        <dbReference type="ARBA" id="ARBA00022989"/>
    </source>
</evidence>
<feature type="transmembrane region" description="Helical" evidence="7">
    <location>
        <begin position="197"/>
        <end position="219"/>
    </location>
</feature>
<feature type="chain" id="PRO_5047296805" evidence="8">
    <location>
        <begin position="21"/>
        <end position="751"/>
    </location>
</feature>
<evidence type="ECO:0000313" key="12">
    <source>
        <dbReference type="Proteomes" id="UP001244552"/>
    </source>
</evidence>
<feature type="domain" description="Cation/H+ exchanger transmembrane" evidence="10">
    <location>
        <begin position="44"/>
        <end position="435"/>
    </location>
</feature>
<evidence type="ECO:0000256" key="7">
    <source>
        <dbReference type="SAM" id="Phobius"/>
    </source>
</evidence>
<dbReference type="SUPFAM" id="SSF52402">
    <property type="entry name" value="Adenine nucleotide alpha hydrolases-like"/>
    <property type="match status" value="2"/>
</dbReference>
<dbReference type="Gene3D" id="1.20.1530.20">
    <property type="match status" value="1"/>
</dbReference>
<sequence>MALAAFLSLLTLLFPGASFAAAAGGSSTGPSETVLIGQIIVLILSGRLLGEGMQRIGQPAVMGPLIAGILLGPTFFGALWPDAQHALFPSGREQAGMLNAVSEIGILLLLLLAGMETDLSLIRKVGRAAFTVSLTGIFVPFACGFALGQLMPASMLPDPEQRLIASLFLGTALSISSVKIVAMVVREMNFVRRNVGQVILASAIIDDTVGWIIIAITFGLAARGSFEWGSLAWSVFGTLGFIGISLTAGRRLMARLIRWTNDSLVSEAPVLSAVLVVMGLMALATDAIGVHTVLGAFVAGILVGSSPILTRRIDEQLRGITTALFMPVFFGVAGLKADLTILADPMPLALTAGLVLIASLGKFAGAFAGGWMGGLGRREALALATGMNARGSTEVIVATIGLSMGVLTQELFTMIVTMAVLTTLAMPPTLRWALRRLPMSREETERLEREAFEERGFVPNVERVLLAVDETPPGRLAARLAGMLAGLRGLPVTVVSVGNGNGAADAADGDAAPGPAAGGDHETVVRASVEATQARTATPDEPPPEVEVLTRAPEMPVEDMIESEAAKGYDLLMVGMEEADRPAADLPPRLSELANRFDGPLAVVSARGSHRARPVEAPLDILVAVSGTEVSRRAAEVALALGRAADCPVTVLYVGSTAVRPSRRNRRQARRDAEAALDEISGIAERYDRTVRAIARTDLAAEDAVLDQADRGGHSLVVMGVSRQGQETLSFGAVAAALLETADRSLLFVAT</sequence>
<feature type="domain" description="UspA" evidence="9">
    <location>
        <begin position="462"/>
        <end position="578"/>
    </location>
</feature>
<protein>
    <submittedName>
        <fullName evidence="11">Kef-type K+ transport system membrane component KefB/nucleotide-binding universal stress UspA family protein</fullName>
    </submittedName>
</protein>
<dbReference type="Pfam" id="PF00999">
    <property type="entry name" value="Na_H_Exchanger"/>
    <property type="match status" value="1"/>
</dbReference>
<evidence type="ECO:0000256" key="3">
    <source>
        <dbReference type="ARBA" id="ARBA00022692"/>
    </source>
</evidence>
<accession>A0ABU0MJW9</accession>
<keyword evidence="5" id="KW-0406">Ion transport</keyword>
<evidence type="ECO:0000259" key="9">
    <source>
        <dbReference type="Pfam" id="PF00582"/>
    </source>
</evidence>
<feature type="transmembrane region" description="Helical" evidence="7">
    <location>
        <begin position="231"/>
        <end position="252"/>
    </location>
</feature>
<dbReference type="PANTHER" id="PTHR32468:SF0">
    <property type="entry name" value="K(+)_H(+) ANTIPORTER 1"/>
    <property type="match status" value="1"/>
</dbReference>
<dbReference type="RefSeq" id="WP_209982003.1">
    <property type="nucleotide sequence ID" value="NZ_JAGINO010000007.1"/>
</dbReference>
<feature type="transmembrane region" description="Helical" evidence="7">
    <location>
        <begin position="61"/>
        <end position="80"/>
    </location>
</feature>
<evidence type="ECO:0000313" key="11">
    <source>
        <dbReference type="EMBL" id="MDQ0533583.1"/>
    </source>
</evidence>
<evidence type="ECO:0000256" key="1">
    <source>
        <dbReference type="ARBA" id="ARBA00004141"/>
    </source>
</evidence>
<feature type="transmembrane region" description="Helical" evidence="7">
    <location>
        <begin position="100"/>
        <end position="121"/>
    </location>
</feature>
<dbReference type="EMBL" id="JAUSVU010000007">
    <property type="protein sequence ID" value="MDQ0533583.1"/>
    <property type="molecule type" value="Genomic_DNA"/>
</dbReference>
<evidence type="ECO:0000256" key="8">
    <source>
        <dbReference type="SAM" id="SignalP"/>
    </source>
</evidence>
<feature type="transmembrane region" description="Helical" evidence="7">
    <location>
        <begin position="290"/>
        <end position="310"/>
    </location>
</feature>
<dbReference type="InterPro" id="IPR006153">
    <property type="entry name" value="Cation/H_exchanger_TM"/>
</dbReference>
<dbReference type="InterPro" id="IPR014729">
    <property type="entry name" value="Rossmann-like_a/b/a_fold"/>
</dbReference>
<dbReference type="Gene3D" id="3.40.50.620">
    <property type="entry name" value="HUPs"/>
    <property type="match status" value="2"/>
</dbReference>
<evidence type="ECO:0000256" key="6">
    <source>
        <dbReference type="ARBA" id="ARBA00023136"/>
    </source>
</evidence>
<name>A0ABU0MJW9_9PROT</name>
<keyword evidence="4 7" id="KW-1133">Transmembrane helix</keyword>
<keyword evidence="2" id="KW-0813">Transport</keyword>
<dbReference type="InterPro" id="IPR006016">
    <property type="entry name" value="UspA"/>
</dbReference>
<keyword evidence="6 7" id="KW-0472">Membrane</keyword>
<evidence type="ECO:0000256" key="5">
    <source>
        <dbReference type="ARBA" id="ARBA00023065"/>
    </source>
</evidence>
<keyword evidence="8" id="KW-0732">Signal</keyword>